<gene>
    <name evidence="3" type="ORF">FC699_30240</name>
</gene>
<dbReference type="AlphaFoldDB" id="A0A4V5TSI2"/>
<keyword evidence="1" id="KW-0285">Flavoprotein</keyword>
<dbReference type="PANTHER" id="PTHR43884">
    <property type="entry name" value="ACYL-COA DEHYDROGENASE"/>
    <property type="match status" value="1"/>
</dbReference>
<evidence type="ECO:0000313" key="4">
    <source>
        <dbReference type="Proteomes" id="UP000305222"/>
    </source>
</evidence>
<feature type="domain" description="Acyl-CoA dehydrogenase/oxidase C-terminal" evidence="2">
    <location>
        <begin position="2"/>
        <end position="78"/>
    </location>
</feature>
<proteinExistence type="predicted"/>
<comment type="caution">
    <text evidence="3">The sequence shown here is derived from an EMBL/GenBank/DDBJ whole genome shotgun (WGS) entry which is preliminary data.</text>
</comment>
<reference evidence="3 4" key="1">
    <citation type="journal article" date="2019" name="Environ. Microbiol.">
        <title>An active ?-lactamase is a part of an orchestrated cell wall stress resistance network of Bacillus subtilis and related rhizosphere species.</title>
        <authorList>
            <person name="Bucher T."/>
            <person name="Keren-Paz A."/>
            <person name="Hausser J."/>
            <person name="Olender T."/>
            <person name="Cytryn E."/>
            <person name="Kolodkin-Gal I."/>
        </authorList>
    </citation>
    <scope>NUCLEOTIDE SEQUENCE [LARGE SCALE GENOMIC DNA]</scope>
    <source>
        <strain evidence="3 4">I5</strain>
    </source>
</reference>
<dbReference type="EMBL" id="SZON01002543">
    <property type="protein sequence ID" value="TKI86033.1"/>
    <property type="molecule type" value="Genomic_DNA"/>
</dbReference>
<organism evidence="3 4">
    <name type="scientific">Bacillus wiedmannii</name>
    <dbReference type="NCBI Taxonomy" id="1890302"/>
    <lineage>
        <taxon>Bacteria</taxon>
        <taxon>Bacillati</taxon>
        <taxon>Bacillota</taxon>
        <taxon>Bacilli</taxon>
        <taxon>Bacillales</taxon>
        <taxon>Bacillaceae</taxon>
        <taxon>Bacillus</taxon>
        <taxon>Bacillus cereus group</taxon>
    </lineage>
</organism>
<dbReference type="InterPro" id="IPR009075">
    <property type="entry name" value="AcylCo_DH/oxidase_C"/>
</dbReference>
<evidence type="ECO:0000256" key="1">
    <source>
        <dbReference type="ARBA" id="ARBA00022630"/>
    </source>
</evidence>
<feature type="non-terminal residue" evidence="3">
    <location>
        <position position="1"/>
    </location>
</feature>
<dbReference type="PROSITE" id="PS00073">
    <property type="entry name" value="ACYL_COA_DH_2"/>
    <property type="match status" value="1"/>
</dbReference>
<accession>A0A4V5TSI2</accession>
<dbReference type="InterPro" id="IPR006089">
    <property type="entry name" value="Acyl-CoA_DH_CS"/>
</dbReference>
<name>A0A4V5TSI2_9BACI</name>
<dbReference type="InterPro" id="IPR036250">
    <property type="entry name" value="AcylCo_DH-like_C"/>
</dbReference>
<dbReference type="Pfam" id="PF00441">
    <property type="entry name" value="Acyl-CoA_dh_1"/>
    <property type="match status" value="1"/>
</dbReference>
<evidence type="ECO:0000313" key="3">
    <source>
        <dbReference type="EMBL" id="TKI86033.1"/>
    </source>
</evidence>
<dbReference type="PANTHER" id="PTHR43884:SF12">
    <property type="entry name" value="ISOVALERYL-COA DEHYDROGENASE, MITOCHONDRIAL-RELATED"/>
    <property type="match status" value="1"/>
</dbReference>
<dbReference type="Proteomes" id="UP000305222">
    <property type="component" value="Unassembled WGS sequence"/>
</dbReference>
<dbReference type="GO" id="GO:0003995">
    <property type="term" value="F:acyl-CoA dehydrogenase activity"/>
    <property type="evidence" value="ECO:0007669"/>
    <property type="project" value="InterPro"/>
</dbReference>
<dbReference type="SUPFAM" id="SSF47203">
    <property type="entry name" value="Acyl-CoA dehydrogenase C-terminal domain-like"/>
    <property type="match status" value="1"/>
</dbReference>
<protein>
    <submittedName>
        <fullName evidence="3">Acyl-CoA dehydrogenase</fullName>
    </submittedName>
</protein>
<sequence length="81" mass="9122">HKAAWLKDNDKPFGKEAAMAKLFASEAASRIANQAVQIHGGYGYMREYEVERHIRDAKLLEIGEGTSEIQRLVIARHLGCR</sequence>
<evidence type="ECO:0000259" key="2">
    <source>
        <dbReference type="Pfam" id="PF00441"/>
    </source>
</evidence>
<dbReference type="Gene3D" id="1.20.140.10">
    <property type="entry name" value="Butyryl-CoA Dehydrogenase, subunit A, domain 3"/>
    <property type="match status" value="1"/>
</dbReference>